<dbReference type="SUPFAM" id="SSF53756">
    <property type="entry name" value="UDP-Glycosyltransferase/glycogen phosphorylase"/>
    <property type="match status" value="1"/>
</dbReference>
<protein>
    <submittedName>
        <fullName evidence="2">Uncharacterized protein</fullName>
    </submittedName>
</protein>
<gene>
    <name evidence="2" type="ORF">MERR_LOCUS7032</name>
</gene>
<comment type="caution">
    <text evidence="2">The sequence shown here is derived from an EMBL/GenBank/DDBJ whole genome shotgun (WGS) entry which is preliminary data.</text>
</comment>
<dbReference type="PANTHER" id="PTHR48049:SF160">
    <property type="entry name" value="UDP-GLYCOSYLTRANSFERASE 91A1"/>
    <property type="match status" value="1"/>
</dbReference>
<dbReference type="PANTHER" id="PTHR48049">
    <property type="entry name" value="GLYCOSYLTRANSFERASE"/>
    <property type="match status" value="1"/>
</dbReference>
<organism evidence="2 3">
    <name type="scientific">Microthlaspi erraticum</name>
    <dbReference type="NCBI Taxonomy" id="1685480"/>
    <lineage>
        <taxon>Eukaryota</taxon>
        <taxon>Viridiplantae</taxon>
        <taxon>Streptophyta</taxon>
        <taxon>Embryophyta</taxon>
        <taxon>Tracheophyta</taxon>
        <taxon>Spermatophyta</taxon>
        <taxon>Magnoliopsida</taxon>
        <taxon>eudicotyledons</taxon>
        <taxon>Gunneridae</taxon>
        <taxon>Pentapetalae</taxon>
        <taxon>rosids</taxon>
        <taxon>malvids</taxon>
        <taxon>Brassicales</taxon>
        <taxon>Brassicaceae</taxon>
        <taxon>Coluteocarpeae</taxon>
        <taxon>Microthlaspi</taxon>
    </lineage>
</organism>
<dbReference type="GO" id="GO:0035251">
    <property type="term" value="F:UDP-glucosyltransferase activity"/>
    <property type="evidence" value="ECO:0007669"/>
    <property type="project" value="InterPro"/>
</dbReference>
<dbReference type="EMBL" id="CACVBM020000488">
    <property type="protein sequence ID" value="CAA7019797.1"/>
    <property type="molecule type" value="Genomic_DNA"/>
</dbReference>
<evidence type="ECO:0000313" key="3">
    <source>
        <dbReference type="Proteomes" id="UP000467841"/>
    </source>
</evidence>
<sequence length="392" mass="44146">MVSLWPYVSTLGALQAHCSKGSQSLFHLHSSQHRPPPPTSAGESLLRLNFVRIPLLPNDKLPEDCEATTDVPLHLVPYLKIAMDGMRVPVTEFLESSKPDWILQDFAPYWLPPISRRLKCKTRFFGVITAATLGTLKPPGFDDYRTSPEDFLTTPKWVPFKTPIAFKLYKCRDLFKGIMAETTEGNIPDVDRFAGVMDGCDVIVVRSSYEYEAEWLELLQDLHGKPVIPVGVLPPKLEEEYEDTDTWLAIKTWLDSRKTKSVVHVAFGSEVKLSQTELNEIALCLELSGLPFFWVLKTRRGPWDTEPVENNRGEEDWVHDPSGRDRSPRVAVLKCVRTLGQNVGGVAFFRNFCFACCACVANVVGESFSYQLKVKLSLRGLCRDGNPSEKVL</sequence>
<evidence type="ECO:0000256" key="1">
    <source>
        <dbReference type="ARBA" id="ARBA00009995"/>
    </source>
</evidence>
<dbReference type="AlphaFoldDB" id="A0A6D2HVM7"/>
<proteinExistence type="inferred from homology"/>
<reference evidence="2" key="1">
    <citation type="submission" date="2020-01" db="EMBL/GenBank/DDBJ databases">
        <authorList>
            <person name="Mishra B."/>
        </authorList>
    </citation>
    <scope>NUCLEOTIDE SEQUENCE [LARGE SCALE GENOMIC DNA]</scope>
</reference>
<name>A0A6D2HVM7_9BRAS</name>
<keyword evidence="3" id="KW-1185">Reference proteome</keyword>
<accession>A0A6D2HVM7</accession>
<dbReference type="Proteomes" id="UP000467841">
    <property type="component" value="Unassembled WGS sequence"/>
</dbReference>
<dbReference type="Gene3D" id="3.40.50.2000">
    <property type="entry name" value="Glycogen Phosphorylase B"/>
    <property type="match status" value="2"/>
</dbReference>
<dbReference type="InterPro" id="IPR050481">
    <property type="entry name" value="UDP-glycosyltransf_plant"/>
</dbReference>
<evidence type="ECO:0000313" key="2">
    <source>
        <dbReference type="EMBL" id="CAA7019797.1"/>
    </source>
</evidence>
<dbReference type="OrthoDB" id="5835829at2759"/>
<comment type="similarity">
    <text evidence="1">Belongs to the UDP-glycosyltransferase family.</text>
</comment>